<proteinExistence type="predicted"/>
<evidence type="ECO:0000313" key="2">
    <source>
        <dbReference type="Proteomes" id="UP000095787"/>
    </source>
</evidence>
<dbReference type="Proteomes" id="UP000095787">
    <property type="component" value="Unassembled WGS sequence"/>
</dbReference>
<dbReference type="EMBL" id="CYZO01000049">
    <property type="protein sequence ID" value="CUO43738.1"/>
    <property type="molecule type" value="Genomic_DNA"/>
</dbReference>
<organism evidence="1 2">
    <name type="scientific">[Ruminococcus] torques</name>
    <dbReference type="NCBI Taxonomy" id="33039"/>
    <lineage>
        <taxon>Bacteria</taxon>
        <taxon>Bacillati</taxon>
        <taxon>Bacillota</taxon>
        <taxon>Clostridia</taxon>
        <taxon>Lachnospirales</taxon>
        <taxon>Lachnospiraceae</taxon>
        <taxon>Mediterraneibacter</taxon>
    </lineage>
</organism>
<evidence type="ECO:0000313" key="1">
    <source>
        <dbReference type="EMBL" id="CUO43738.1"/>
    </source>
</evidence>
<protein>
    <submittedName>
        <fullName evidence="1">Uncharacterized protein</fullName>
    </submittedName>
</protein>
<name>A0A174F483_9FIRM</name>
<dbReference type="InterPro" id="IPR040613">
    <property type="entry name" value="Nmad4"/>
</dbReference>
<dbReference type="Pfam" id="PF18756">
    <property type="entry name" value="Nmad4"/>
    <property type="match status" value="1"/>
</dbReference>
<accession>A0A174F483</accession>
<sequence length="84" mass="9507">MTEFTTMEKLQMKVGPSGAVLKYGEKVLVTCETYYGFTAEVYEFVETPEETGLGYIECRLSLIEKAEKHFEDGGHAIAWCISRD</sequence>
<dbReference type="RefSeq" id="WP_009320859.1">
    <property type="nucleotide sequence ID" value="NZ_CYZO01000049.1"/>
</dbReference>
<reference evidence="1 2" key="1">
    <citation type="submission" date="2015-09" db="EMBL/GenBank/DDBJ databases">
        <authorList>
            <consortium name="Pathogen Informatics"/>
        </authorList>
    </citation>
    <scope>NUCLEOTIDE SEQUENCE [LARGE SCALE GENOMIC DNA]</scope>
    <source>
        <strain evidence="1 2">2789STDY5834841</strain>
    </source>
</reference>
<dbReference type="AlphaFoldDB" id="A0A174F483"/>
<gene>
    <name evidence="1" type="ORF">ERS852456_02559</name>
</gene>